<feature type="domain" description="GIY-YIG" evidence="2">
    <location>
        <begin position="208"/>
        <end position="292"/>
    </location>
</feature>
<proteinExistence type="predicted"/>
<evidence type="ECO:0000256" key="1">
    <source>
        <dbReference type="SAM" id="MobiDB-lite"/>
    </source>
</evidence>
<evidence type="ECO:0000259" key="2">
    <source>
        <dbReference type="PROSITE" id="PS50164"/>
    </source>
</evidence>
<name>A0A914KIH6_MELIC</name>
<dbReference type="PROSITE" id="PS50164">
    <property type="entry name" value="GIY_YIG"/>
    <property type="match status" value="1"/>
</dbReference>
<dbReference type="AlphaFoldDB" id="A0A914KIH6"/>
<reference evidence="4" key="1">
    <citation type="submission" date="2022-11" db="UniProtKB">
        <authorList>
            <consortium name="WormBaseParasite"/>
        </authorList>
    </citation>
    <scope>IDENTIFICATION</scope>
</reference>
<evidence type="ECO:0000313" key="3">
    <source>
        <dbReference type="Proteomes" id="UP000887563"/>
    </source>
</evidence>
<feature type="region of interest" description="Disordered" evidence="1">
    <location>
        <begin position="22"/>
        <end position="56"/>
    </location>
</feature>
<feature type="region of interest" description="Disordered" evidence="1">
    <location>
        <begin position="69"/>
        <end position="88"/>
    </location>
</feature>
<sequence>MRNNTLLCQKAREGKKMKKIFKTRRPEMARRGLANKRKQKQQISASAMSTSQHGSIAQQTIASNDGLPQQNQVASTSIQQQQRKDQEEEIVNQEEDLMQGCSHFYDNLASREITPIEKEIEKQNVSTQTDPPPSPNSTSTIVENNCVGYCPFCLTKLHKNNSRHFFSKKCKRLMFYNKISNWSNVFETIQSINIDTTPFIKTLTKKRGRASVYLIRDGIHLKNLIYIGVSKDVKRRFSEGHEARKQFELLENLEKATLFDKIESDKALLLESLLILSDNNTNLINSHQEYNNFLSFIQFTPSGTTEQVDRLHKLAIRVLYEKWNILTCWYCKVHI</sequence>
<dbReference type="InterPro" id="IPR000305">
    <property type="entry name" value="GIY-YIG_endonuc"/>
</dbReference>
<dbReference type="WBParaSite" id="Minc3s00018g01180">
    <property type="protein sequence ID" value="Minc3s00018g01180"/>
    <property type="gene ID" value="Minc3s00018g01180"/>
</dbReference>
<organism evidence="3 4">
    <name type="scientific">Meloidogyne incognita</name>
    <name type="common">Southern root-knot nematode worm</name>
    <name type="synonym">Oxyuris incognita</name>
    <dbReference type="NCBI Taxonomy" id="6306"/>
    <lineage>
        <taxon>Eukaryota</taxon>
        <taxon>Metazoa</taxon>
        <taxon>Ecdysozoa</taxon>
        <taxon>Nematoda</taxon>
        <taxon>Chromadorea</taxon>
        <taxon>Rhabditida</taxon>
        <taxon>Tylenchina</taxon>
        <taxon>Tylenchomorpha</taxon>
        <taxon>Tylenchoidea</taxon>
        <taxon>Meloidogynidae</taxon>
        <taxon>Meloidogyninae</taxon>
        <taxon>Meloidogyne</taxon>
        <taxon>Meloidogyne incognita group</taxon>
    </lineage>
</organism>
<evidence type="ECO:0000313" key="4">
    <source>
        <dbReference type="WBParaSite" id="Minc3s00018g01180"/>
    </source>
</evidence>
<protein>
    <submittedName>
        <fullName evidence="4">GIY-YIG domain-containing protein</fullName>
    </submittedName>
</protein>
<dbReference type="Proteomes" id="UP000887563">
    <property type="component" value="Unplaced"/>
</dbReference>
<keyword evidence="3" id="KW-1185">Reference proteome</keyword>
<feature type="compositionally biased region" description="Polar residues" evidence="1">
    <location>
        <begin position="69"/>
        <end position="81"/>
    </location>
</feature>
<feature type="compositionally biased region" description="Polar residues" evidence="1">
    <location>
        <begin position="41"/>
        <end position="56"/>
    </location>
</feature>
<accession>A0A914KIH6</accession>